<sequence>MICLMGVTGLDVTPSKLGQGRALKVRAASNHSHGSLIKSRKVLHVIRHGATEMAAYMALHKYGSPHQEPLRDPLLYDTVLTREGLRKVQQLAPHVASLQPCPDAVLVSPLTRCLQTAAAACKLLLAEHQVPMVAEPLLRERLTLSSEVGRFPSELRTDFPGIHFPADMPSVWWYTATPDADPRDVSREPQEVYEERLAALRHLLAQRPERCLLLVAHWGVLKALTGADLHPGEMTTVEVQL</sequence>
<keyword evidence="3" id="KW-1185">Reference proteome</keyword>
<dbReference type="EMBL" id="BNCO01000004">
    <property type="protein sequence ID" value="GIL46932.1"/>
    <property type="molecule type" value="Genomic_DNA"/>
</dbReference>
<name>A0A8J4AW99_9CHLO</name>
<evidence type="ECO:0000313" key="3">
    <source>
        <dbReference type="Proteomes" id="UP000747399"/>
    </source>
</evidence>
<proteinExistence type="inferred from homology"/>
<accession>A0A8J4AW99</accession>
<reference evidence="2" key="1">
    <citation type="journal article" date="2021" name="Proc. Natl. Acad. Sci. U.S.A.">
        <title>Three genomes in the algal genus Volvox reveal the fate of a haploid sex-determining region after a transition to homothallism.</title>
        <authorList>
            <person name="Yamamoto K."/>
            <person name="Hamaji T."/>
            <person name="Kawai-Toyooka H."/>
            <person name="Matsuzaki R."/>
            <person name="Takahashi F."/>
            <person name="Nishimura Y."/>
            <person name="Kawachi M."/>
            <person name="Noguchi H."/>
            <person name="Minakuchi Y."/>
            <person name="Umen J.G."/>
            <person name="Toyoda A."/>
            <person name="Nozaki H."/>
        </authorList>
    </citation>
    <scope>NUCLEOTIDE SEQUENCE</scope>
    <source>
        <strain evidence="2">NIES-3780</strain>
    </source>
</reference>
<dbReference type="CDD" id="cd07067">
    <property type="entry name" value="HP_PGM_like"/>
    <property type="match status" value="1"/>
</dbReference>
<dbReference type="Proteomes" id="UP000747399">
    <property type="component" value="Unassembled WGS sequence"/>
</dbReference>
<comment type="caution">
    <text evidence="2">The sequence shown here is derived from an EMBL/GenBank/DDBJ whole genome shotgun (WGS) entry which is preliminary data.</text>
</comment>
<comment type="similarity">
    <text evidence="1">Belongs to the phosphoglycerate mutase family.</text>
</comment>
<dbReference type="Pfam" id="PF00300">
    <property type="entry name" value="His_Phos_1"/>
    <property type="match status" value="1"/>
</dbReference>
<dbReference type="GO" id="GO:0016791">
    <property type="term" value="F:phosphatase activity"/>
    <property type="evidence" value="ECO:0007669"/>
    <property type="project" value="TreeGrafter"/>
</dbReference>
<dbReference type="GO" id="GO:0005737">
    <property type="term" value="C:cytoplasm"/>
    <property type="evidence" value="ECO:0007669"/>
    <property type="project" value="TreeGrafter"/>
</dbReference>
<dbReference type="Gene3D" id="3.40.50.1240">
    <property type="entry name" value="Phosphoglycerate mutase-like"/>
    <property type="match status" value="1"/>
</dbReference>
<dbReference type="AlphaFoldDB" id="A0A8J4AW99"/>
<evidence type="ECO:0000313" key="2">
    <source>
        <dbReference type="EMBL" id="GIL46932.1"/>
    </source>
</evidence>
<dbReference type="InterPro" id="IPR013078">
    <property type="entry name" value="His_Pase_superF_clade-1"/>
</dbReference>
<dbReference type="InterPro" id="IPR029033">
    <property type="entry name" value="His_PPase_superfam"/>
</dbReference>
<dbReference type="SMART" id="SM00855">
    <property type="entry name" value="PGAM"/>
    <property type="match status" value="1"/>
</dbReference>
<evidence type="ECO:0008006" key="4">
    <source>
        <dbReference type="Google" id="ProtNLM"/>
    </source>
</evidence>
<organism evidence="2 3">
    <name type="scientific">Volvox africanus</name>
    <dbReference type="NCBI Taxonomy" id="51714"/>
    <lineage>
        <taxon>Eukaryota</taxon>
        <taxon>Viridiplantae</taxon>
        <taxon>Chlorophyta</taxon>
        <taxon>core chlorophytes</taxon>
        <taxon>Chlorophyceae</taxon>
        <taxon>CS clade</taxon>
        <taxon>Chlamydomonadales</taxon>
        <taxon>Volvocaceae</taxon>
        <taxon>Volvox</taxon>
    </lineage>
</organism>
<evidence type="ECO:0000256" key="1">
    <source>
        <dbReference type="ARBA" id="ARBA00038362"/>
    </source>
</evidence>
<dbReference type="SUPFAM" id="SSF53254">
    <property type="entry name" value="Phosphoglycerate mutase-like"/>
    <property type="match status" value="1"/>
</dbReference>
<protein>
    <recommendedName>
        <fullName evidence="4">Phosphoglycerate mutase-like protein</fullName>
    </recommendedName>
</protein>
<dbReference type="InterPro" id="IPR050275">
    <property type="entry name" value="PGM_Phosphatase"/>
</dbReference>
<dbReference type="PANTHER" id="PTHR48100:SF57">
    <property type="entry name" value="PHOSPHOGLYCERATE MUTASE"/>
    <property type="match status" value="1"/>
</dbReference>
<gene>
    <name evidence="2" type="ORF">Vafri_3802</name>
</gene>
<dbReference type="PANTHER" id="PTHR48100">
    <property type="entry name" value="BROAD-SPECIFICITY PHOSPHATASE YOR283W-RELATED"/>
    <property type="match status" value="1"/>
</dbReference>